<name>A0AAW1MFL1_POPJA</name>
<feature type="compositionally biased region" description="Low complexity" evidence="1">
    <location>
        <begin position="159"/>
        <end position="170"/>
    </location>
</feature>
<reference evidence="2 3" key="1">
    <citation type="journal article" date="2024" name="BMC Genomics">
        <title>De novo assembly and annotation of Popillia japonica's genome with initial clues to its potential as an invasive pest.</title>
        <authorList>
            <person name="Cucini C."/>
            <person name="Boschi S."/>
            <person name="Funari R."/>
            <person name="Cardaioli E."/>
            <person name="Iannotti N."/>
            <person name="Marturano G."/>
            <person name="Paoli F."/>
            <person name="Bruttini M."/>
            <person name="Carapelli A."/>
            <person name="Frati F."/>
            <person name="Nardi F."/>
        </authorList>
    </citation>
    <scope>NUCLEOTIDE SEQUENCE [LARGE SCALE GENOMIC DNA]</scope>
    <source>
        <strain evidence="2">DMR45628</strain>
    </source>
</reference>
<accession>A0AAW1MFL1</accession>
<evidence type="ECO:0000256" key="1">
    <source>
        <dbReference type="SAM" id="MobiDB-lite"/>
    </source>
</evidence>
<gene>
    <name evidence="2" type="ORF">QE152_g7375</name>
</gene>
<dbReference type="EMBL" id="JASPKY010000054">
    <property type="protein sequence ID" value="KAK9744942.1"/>
    <property type="molecule type" value="Genomic_DNA"/>
</dbReference>
<organism evidence="2 3">
    <name type="scientific">Popillia japonica</name>
    <name type="common">Japanese beetle</name>
    <dbReference type="NCBI Taxonomy" id="7064"/>
    <lineage>
        <taxon>Eukaryota</taxon>
        <taxon>Metazoa</taxon>
        <taxon>Ecdysozoa</taxon>
        <taxon>Arthropoda</taxon>
        <taxon>Hexapoda</taxon>
        <taxon>Insecta</taxon>
        <taxon>Pterygota</taxon>
        <taxon>Neoptera</taxon>
        <taxon>Endopterygota</taxon>
        <taxon>Coleoptera</taxon>
        <taxon>Polyphaga</taxon>
        <taxon>Scarabaeiformia</taxon>
        <taxon>Scarabaeidae</taxon>
        <taxon>Rutelinae</taxon>
        <taxon>Popillia</taxon>
    </lineage>
</organism>
<dbReference type="Proteomes" id="UP001458880">
    <property type="component" value="Unassembled WGS sequence"/>
</dbReference>
<sequence>MLSKNSEESLVFAIKSLGKLVTKYYGKSDYSNLIHMQKYQYAILRKTFESERYSRNSVAAALQTTSPYESDSSSSDGYFSNTSSLEDTVGLKSANLKDFNVLSEKVYSYTNAEKAVSNSDYKNSDKIESNQSSKNLYSYTNAEKAVSNSDYKNSDKIESNQSSKNLSNTKSKTIVKEARIRRKQFF</sequence>
<proteinExistence type="predicted"/>
<dbReference type="AlphaFoldDB" id="A0AAW1MFL1"/>
<evidence type="ECO:0000313" key="3">
    <source>
        <dbReference type="Proteomes" id="UP001458880"/>
    </source>
</evidence>
<evidence type="ECO:0000313" key="2">
    <source>
        <dbReference type="EMBL" id="KAK9744942.1"/>
    </source>
</evidence>
<keyword evidence="3" id="KW-1185">Reference proteome</keyword>
<comment type="caution">
    <text evidence="2">The sequence shown here is derived from an EMBL/GenBank/DDBJ whole genome shotgun (WGS) entry which is preliminary data.</text>
</comment>
<protein>
    <submittedName>
        <fullName evidence="2">Uncharacterized protein</fullName>
    </submittedName>
</protein>
<feature type="region of interest" description="Disordered" evidence="1">
    <location>
        <begin position="145"/>
        <end position="170"/>
    </location>
</feature>